<gene>
    <name evidence="1" type="ORF">GDO78_000585</name>
</gene>
<comment type="caution">
    <text evidence="1">The sequence shown here is derived from an EMBL/GenBank/DDBJ whole genome shotgun (WGS) entry which is preliminary data.</text>
</comment>
<protein>
    <submittedName>
        <fullName evidence="1">Uncharacterized protein</fullName>
    </submittedName>
</protein>
<evidence type="ECO:0000313" key="1">
    <source>
        <dbReference type="EMBL" id="KAG9492148.1"/>
    </source>
</evidence>
<sequence>MYSNVYLGSLTIVYFLINSRSSKSNKTSKQLLVMIFQKSELPKIFHNSTQVVLKYDIFKNTALIRMTHSYRIQVFCTNVNKTS</sequence>
<name>A0A8J6FQF1_ELECQ</name>
<dbReference type="EMBL" id="WNTK01000001">
    <property type="protein sequence ID" value="KAG9492148.1"/>
    <property type="molecule type" value="Genomic_DNA"/>
</dbReference>
<evidence type="ECO:0000313" key="2">
    <source>
        <dbReference type="Proteomes" id="UP000770717"/>
    </source>
</evidence>
<dbReference type="Proteomes" id="UP000770717">
    <property type="component" value="Unassembled WGS sequence"/>
</dbReference>
<dbReference type="AlphaFoldDB" id="A0A8J6FQF1"/>
<proteinExistence type="predicted"/>
<keyword evidence="2" id="KW-1185">Reference proteome</keyword>
<reference evidence="1" key="1">
    <citation type="thesis" date="2020" institute="ProQuest LLC" country="789 East Eisenhower Parkway, Ann Arbor, MI, USA">
        <title>Comparative Genomics and Chromosome Evolution.</title>
        <authorList>
            <person name="Mudd A.B."/>
        </authorList>
    </citation>
    <scope>NUCLEOTIDE SEQUENCE</scope>
    <source>
        <strain evidence="1">HN-11 Male</strain>
        <tissue evidence="1">Kidney and liver</tissue>
    </source>
</reference>
<accession>A0A8J6FQF1</accession>
<organism evidence="1 2">
    <name type="scientific">Eleutherodactylus coqui</name>
    <name type="common">Puerto Rican coqui</name>
    <dbReference type="NCBI Taxonomy" id="57060"/>
    <lineage>
        <taxon>Eukaryota</taxon>
        <taxon>Metazoa</taxon>
        <taxon>Chordata</taxon>
        <taxon>Craniata</taxon>
        <taxon>Vertebrata</taxon>
        <taxon>Euteleostomi</taxon>
        <taxon>Amphibia</taxon>
        <taxon>Batrachia</taxon>
        <taxon>Anura</taxon>
        <taxon>Neobatrachia</taxon>
        <taxon>Hyloidea</taxon>
        <taxon>Eleutherodactylidae</taxon>
        <taxon>Eleutherodactylinae</taxon>
        <taxon>Eleutherodactylus</taxon>
        <taxon>Eleutherodactylus</taxon>
    </lineage>
</organism>